<organism evidence="2 3">
    <name type="scientific">Pseudoalteromonas viridis</name>
    <dbReference type="NCBI Taxonomy" id="339617"/>
    <lineage>
        <taxon>Bacteria</taxon>
        <taxon>Pseudomonadati</taxon>
        <taxon>Pseudomonadota</taxon>
        <taxon>Gammaproteobacteria</taxon>
        <taxon>Alteromonadales</taxon>
        <taxon>Pseudoalteromonadaceae</taxon>
        <taxon>Pseudoalteromonas</taxon>
    </lineage>
</organism>
<name>A0ABX7VE92_9GAMM</name>
<dbReference type="Pfam" id="PF03050">
    <property type="entry name" value="DDE_Tnp_IS66"/>
    <property type="match status" value="1"/>
</dbReference>
<accession>A0ABX7VE92</accession>
<feature type="domain" description="Transposase IS66 central" evidence="1">
    <location>
        <begin position="1"/>
        <end position="58"/>
    </location>
</feature>
<evidence type="ECO:0000313" key="2">
    <source>
        <dbReference type="EMBL" id="QTL37053.1"/>
    </source>
</evidence>
<dbReference type="EMBL" id="CP072425">
    <property type="protein sequence ID" value="QTL37053.1"/>
    <property type="molecule type" value="Genomic_DNA"/>
</dbReference>
<evidence type="ECO:0000313" key="3">
    <source>
        <dbReference type="Proteomes" id="UP000665025"/>
    </source>
</evidence>
<reference evidence="2 3" key="1">
    <citation type="submission" date="2021-03" db="EMBL/GenBank/DDBJ databases">
        <title>Complete Genome of Pseudoalteromonas viridis Strain BBR56, a new biocontrol bacterial candidate.</title>
        <authorList>
            <person name="Handayani D.P."/>
            <person name="Isnansetyo A."/>
            <person name="Istiqomah I."/>
            <person name="Jumina J."/>
        </authorList>
    </citation>
    <scope>NUCLEOTIDE SEQUENCE [LARGE SCALE GENOMIC DNA]</scope>
    <source>
        <strain evidence="2 3">BBR56</strain>
    </source>
</reference>
<proteinExistence type="predicted"/>
<protein>
    <submittedName>
        <fullName evidence="2">Transposase</fullName>
    </submittedName>
</protein>
<dbReference type="InterPro" id="IPR004291">
    <property type="entry name" value="Transposase_IS66_central"/>
</dbReference>
<evidence type="ECO:0000259" key="1">
    <source>
        <dbReference type="Pfam" id="PF03050"/>
    </source>
</evidence>
<dbReference type="Proteomes" id="UP000665025">
    <property type="component" value="Chromosome 1"/>
</dbReference>
<dbReference type="RefSeq" id="WP_209053372.1">
    <property type="nucleotide sequence ID" value="NZ_CP072425.1"/>
</dbReference>
<gene>
    <name evidence="2" type="ORF">J5X90_08525</name>
</gene>
<sequence>MADWMFRCAGLFKPLYDRPHEVLLQQPVLDGDETTIKVLKEDKSYMWLYCCGTNSSAPEAASPTRPVRLSK</sequence>
<keyword evidence="3" id="KW-1185">Reference proteome</keyword>